<dbReference type="InterPro" id="IPR013783">
    <property type="entry name" value="Ig-like_fold"/>
</dbReference>
<dbReference type="GeneID" id="17289080"/>
<evidence type="ECO:0000256" key="6">
    <source>
        <dbReference type="SAM" id="Phobius"/>
    </source>
</evidence>
<dbReference type="Pfam" id="PF01833">
    <property type="entry name" value="TIG"/>
    <property type="match status" value="1"/>
</dbReference>
<dbReference type="OrthoDB" id="10686698at2759"/>
<organism evidence="8">
    <name type="scientific">Guillardia theta (strain CCMP2712)</name>
    <name type="common">Cryptophyte</name>
    <dbReference type="NCBI Taxonomy" id="905079"/>
    <lineage>
        <taxon>Eukaryota</taxon>
        <taxon>Cryptophyceae</taxon>
        <taxon>Pyrenomonadales</taxon>
        <taxon>Geminigeraceae</taxon>
        <taxon>Guillardia</taxon>
    </lineage>
</organism>
<dbReference type="HOGENOM" id="CLU_233624_0_0_1"/>
<dbReference type="PROSITE" id="PS51115">
    <property type="entry name" value="LAMININ_IVA"/>
    <property type="match status" value="1"/>
</dbReference>
<keyword evidence="3" id="KW-1015">Disulfide bond</keyword>
<dbReference type="STRING" id="905079.L1I806"/>
<evidence type="ECO:0000256" key="1">
    <source>
        <dbReference type="ARBA" id="ARBA00022729"/>
    </source>
</evidence>
<keyword evidence="4" id="KW-0325">Glycoprotein</keyword>
<keyword evidence="1" id="KW-0732">Signal</keyword>
<evidence type="ECO:0000256" key="4">
    <source>
        <dbReference type="ARBA" id="ARBA00023180"/>
    </source>
</evidence>
<keyword evidence="10" id="KW-1185">Reference proteome</keyword>
<dbReference type="InterPro" id="IPR002909">
    <property type="entry name" value="IPT_dom"/>
</dbReference>
<evidence type="ECO:0000256" key="3">
    <source>
        <dbReference type="ARBA" id="ARBA00023157"/>
    </source>
</evidence>
<keyword evidence="6" id="KW-0812">Transmembrane</keyword>
<name>L1I806_GUITC</name>
<evidence type="ECO:0000313" key="10">
    <source>
        <dbReference type="Proteomes" id="UP000011087"/>
    </source>
</evidence>
<dbReference type="PaxDb" id="55529-EKX32348"/>
<accession>L1I806</accession>
<keyword evidence="6" id="KW-1133">Transmembrane helix</keyword>
<feature type="domain" description="Laminin IV type A" evidence="7">
    <location>
        <begin position="60"/>
        <end position="237"/>
    </location>
</feature>
<reference evidence="9" key="3">
    <citation type="submission" date="2016-03" db="UniProtKB">
        <authorList>
            <consortium name="EnsemblProtists"/>
        </authorList>
    </citation>
    <scope>IDENTIFICATION</scope>
</reference>
<dbReference type="RefSeq" id="XP_005819328.1">
    <property type="nucleotide sequence ID" value="XM_005819271.1"/>
</dbReference>
<gene>
    <name evidence="8" type="ORF">GUITHDRAFT_121489</name>
</gene>
<keyword evidence="2" id="KW-0677">Repeat</keyword>
<keyword evidence="6" id="KW-0472">Membrane</keyword>
<evidence type="ECO:0000313" key="8">
    <source>
        <dbReference type="EMBL" id="EKX32348.1"/>
    </source>
</evidence>
<dbReference type="Proteomes" id="UP000011087">
    <property type="component" value="Unassembled WGS sequence"/>
</dbReference>
<sequence length="2018" mass="216147">MAAQAEHVDQGRKLKLIQDKYQQTRMQQINSFCLIVFLHLIFLSSGVEAVDRILASASFPADARWMTSYLNDIPAPYQVQVDNTGASATDRSNDNQPWYFTSGAVFSGDMSDAYNGLLSFRLMHVQIADSNAVMIKSHPIVILKATCGYSLTWTPKSFPSTDMVTVNLNEYSGWKDSRTGKAPDNLDFLGVLSHLESIKILGSYFTSAETTKLMDVKLIAGSRSQYPCCNARSEVDACTTKPSQEFNPPNLVFYCEGSQRKSVKISKIYPRYSRRTGGTWITVTGENFGLAGTKPIVRIDGRQCEATKFVPSRALVQLPSTIDASTILAPLNNKRGNALLNAWMTATDSMKNMYPEHCWNGMKDDGTDKGYNYGTEAAPKYINQGETGIDTGGPCFPSHCSSCPDSSKSWCDSNYQIIAESSGTCKGRGDPVTACNQNFPYQRFPSLCPDNLDTPLVSNVVSTLRSQTRYSTSSLTQTDKYFDLLDIRSTNITAQLAAIDTSMTVFSIIDLVCQHQNTPLTRNCLADGTATELVQNFVKIFDASDFTKYEVVLVEQITGDNTIKVSRGKGGTTAITFTAGSKVYQCGKNEYCATSQDLANNRYIRVDDEIMKVTSAGGIAMVSIPSTTCGSGYNGSTALIVECVAPCTSRTPLTGSVQVNPSDNSIASVTVTDPGSGYSSKFLPTITVANGDGCTLTPLWTSAIVSRAQALTTAQAHANVPTISRMDCIDSDETGDNCGGRCKPCPSGVRGPQQQDTVLCLTPELKHGLNPSDLAVTVEAAPGPTNSPYQVRMNEMKTGWVDKSSYSVSCVSEQNRGFEYGAHDFVWSSSLKSDYAVVVTGTTVDGNTGDTYVVGAMVKQVTIEGKHIMSAEQMGSLTVTTSLSTCTPTITGIHDVVGLQYGCALNGFIARFSKSGKAMWLNKVEATGSSTTPMSVLTDAAFDPARSELYVVGHYSDGQTDGQYATTLNLYDVNPSTRTSAATTTNTMAMETLTSTNGIYQEGIIVKYGREGNVLWYKKIDASVLSSGAGMIVSDLKIETYKASTSNIINTQLHGIGKPPTAPTSTSRVDINYDSGIAQQAVQGGTGTVSTITLASTASSTNKWYNGLTIRITKGPGYGQKRTIYEYDGTSKVAKVQPDWDPQQLPTSASQYVIEGGRPTSWVSGMHWSNGGVYVSGKIQTFCGQNCFTNADKNATYVRMGEMRDVYRDSTSKTTPKHIDVILSQDDHQNFVSQFDMDGRVFWTRLVGSNGLYGQVVNGALASFTFHSSQTLEDNMFEGALVTVVAGTNMGETRMISSFSASTNNVTVSTDFSDPCDSTTKFIISNKGTTGTVTSVTAPNTAILSGDFLSFDDAYKGFNIIFSKADGTTRSLVRIDSYTASTQTFTFKAYGTSFTAAANDQFHILDAATIAAMSVADDKVFLTGLATQSYLRVQNCSFDSATVLEGPPANTQPTQVFECANVGTSLMGPTTYDPSSVALVAQGSNKSDASVGMLKAFTGWGMYTLAYNGSGAATWLQQASGGTIRPRAIVAVEPSIGGRALESQWGGTPDSRSLPSRNQPDDASHARDVGSENFPTAVIDGRYVYVASEVYDWMNATDFGRTRFPLECSRGKTLGEKSVSTDRLLDAQCAGQVVAKGSSSSWPGSHTASPDIVLVQYSMQDGTVNLIRRTGQMDGKETVTSMAADPLTGSVYLTGQYYVKSTSDVQGGETRTGGEDIFDLVAAKRGESVGCPLQRVDGTLSLGESGTPYCKFYAQAKSTATGTGYLVKFSFNGDENNRGNLNRRLVPSITGHLTASSSLLSCQDKNLVTADTNGQTHVLTGSADCKTHVSGCSCLYLVIQSRLTDGAAVYQDSGTGPTSQLSGYKIRITAGRSKGYEGIISAYSVSSKVYNVIPSLPSTGVDETSLFQLFPWSEFTSRLHLPSCSAPVNAGCGAYNIDWAKTIGRSLSTGGNTQTTAQTSPVSLSLVHSDLLVAGTFSGFVGSTTTGQVSLGFEGIDEVVGFANQNSQIGSFLTRLED</sequence>
<evidence type="ECO:0000256" key="2">
    <source>
        <dbReference type="ARBA" id="ARBA00022737"/>
    </source>
</evidence>
<reference evidence="8 10" key="1">
    <citation type="journal article" date="2012" name="Nature">
        <title>Algal genomes reveal evolutionary mosaicism and the fate of nucleomorphs.</title>
        <authorList>
            <consortium name="DOE Joint Genome Institute"/>
            <person name="Curtis B.A."/>
            <person name="Tanifuji G."/>
            <person name="Burki F."/>
            <person name="Gruber A."/>
            <person name="Irimia M."/>
            <person name="Maruyama S."/>
            <person name="Arias M.C."/>
            <person name="Ball S.G."/>
            <person name="Gile G.H."/>
            <person name="Hirakawa Y."/>
            <person name="Hopkins J.F."/>
            <person name="Kuo A."/>
            <person name="Rensing S.A."/>
            <person name="Schmutz J."/>
            <person name="Symeonidi A."/>
            <person name="Elias M."/>
            <person name="Eveleigh R.J."/>
            <person name="Herman E.K."/>
            <person name="Klute M.J."/>
            <person name="Nakayama T."/>
            <person name="Obornik M."/>
            <person name="Reyes-Prieto A."/>
            <person name="Armbrust E.V."/>
            <person name="Aves S.J."/>
            <person name="Beiko R.G."/>
            <person name="Coutinho P."/>
            <person name="Dacks J.B."/>
            <person name="Durnford D.G."/>
            <person name="Fast N.M."/>
            <person name="Green B.R."/>
            <person name="Grisdale C.J."/>
            <person name="Hempel F."/>
            <person name="Henrissat B."/>
            <person name="Hoppner M.P."/>
            <person name="Ishida K."/>
            <person name="Kim E."/>
            <person name="Koreny L."/>
            <person name="Kroth P.G."/>
            <person name="Liu Y."/>
            <person name="Malik S.B."/>
            <person name="Maier U.G."/>
            <person name="McRose D."/>
            <person name="Mock T."/>
            <person name="Neilson J.A."/>
            <person name="Onodera N.T."/>
            <person name="Poole A.M."/>
            <person name="Pritham E.J."/>
            <person name="Richards T.A."/>
            <person name="Rocap G."/>
            <person name="Roy S.W."/>
            <person name="Sarai C."/>
            <person name="Schaack S."/>
            <person name="Shirato S."/>
            <person name="Slamovits C.H."/>
            <person name="Spencer D.F."/>
            <person name="Suzuki S."/>
            <person name="Worden A.Z."/>
            <person name="Zauner S."/>
            <person name="Barry K."/>
            <person name="Bell C."/>
            <person name="Bharti A.K."/>
            <person name="Crow J.A."/>
            <person name="Grimwood J."/>
            <person name="Kramer R."/>
            <person name="Lindquist E."/>
            <person name="Lucas S."/>
            <person name="Salamov A."/>
            <person name="McFadden G.I."/>
            <person name="Lane C.E."/>
            <person name="Keeling P.J."/>
            <person name="Gray M.W."/>
            <person name="Grigoriev I.V."/>
            <person name="Archibald J.M."/>
        </authorList>
    </citation>
    <scope>NUCLEOTIDE SEQUENCE</scope>
    <source>
        <strain evidence="8 10">CCMP2712</strain>
    </source>
</reference>
<protein>
    <recommendedName>
        <fullName evidence="7">Laminin IV type A domain-containing protein</fullName>
    </recommendedName>
</protein>
<dbReference type="EMBL" id="JH993195">
    <property type="protein sequence ID" value="EKX32348.1"/>
    <property type="molecule type" value="Genomic_DNA"/>
</dbReference>
<dbReference type="SUPFAM" id="SSF81296">
    <property type="entry name" value="E set domains"/>
    <property type="match status" value="1"/>
</dbReference>
<dbReference type="CDD" id="cd00603">
    <property type="entry name" value="IPT_PCSR"/>
    <property type="match status" value="1"/>
</dbReference>
<evidence type="ECO:0000256" key="5">
    <source>
        <dbReference type="SAM" id="MobiDB-lite"/>
    </source>
</evidence>
<feature type="region of interest" description="Disordered" evidence="5">
    <location>
        <begin position="1540"/>
        <end position="1570"/>
    </location>
</feature>
<dbReference type="SMART" id="SM00281">
    <property type="entry name" value="LamB"/>
    <property type="match status" value="1"/>
</dbReference>
<dbReference type="KEGG" id="gtt:GUITHDRAFT_121489"/>
<dbReference type="EnsemblProtists" id="EKX32348">
    <property type="protein sequence ID" value="EKX32348"/>
    <property type="gene ID" value="GUITHDRAFT_121489"/>
</dbReference>
<evidence type="ECO:0000313" key="9">
    <source>
        <dbReference type="EnsemblProtists" id="EKX32348"/>
    </source>
</evidence>
<proteinExistence type="predicted"/>
<feature type="compositionally biased region" description="Basic and acidic residues" evidence="5">
    <location>
        <begin position="1559"/>
        <end position="1570"/>
    </location>
</feature>
<dbReference type="Pfam" id="PF00052">
    <property type="entry name" value="Laminin_B"/>
    <property type="match status" value="1"/>
</dbReference>
<feature type="transmembrane region" description="Helical" evidence="6">
    <location>
        <begin position="29"/>
        <end position="47"/>
    </location>
</feature>
<dbReference type="InterPro" id="IPR014756">
    <property type="entry name" value="Ig_E-set"/>
</dbReference>
<reference evidence="10" key="2">
    <citation type="submission" date="2012-11" db="EMBL/GenBank/DDBJ databases">
        <authorList>
            <person name="Kuo A."/>
            <person name="Curtis B.A."/>
            <person name="Tanifuji G."/>
            <person name="Burki F."/>
            <person name="Gruber A."/>
            <person name="Irimia M."/>
            <person name="Maruyama S."/>
            <person name="Arias M.C."/>
            <person name="Ball S.G."/>
            <person name="Gile G.H."/>
            <person name="Hirakawa Y."/>
            <person name="Hopkins J.F."/>
            <person name="Rensing S.A."/>
            <person name="Schmutz J."/>
            <person name="Symeonidi A."/>
            <person name="Elias M."/>
            <person name="Eveleigh R.J."/>
            <person name="Herman E.K."/>
            <person name="Klute M.J."/>
            <person name="Nakayama T."/>
            <person name="Obornik M."/>
            <person name="Reyes-Prieto A."/>
            <person name="Armbrust E.V."/>
            <person name="Aves S.J."/>
            <person name="Beiko R.G."/>
            <person name="Coutinho P."/>
            <person name="Dacks J.B."/>
            <person name="Durnford D.G."/>
            <person name="Fast N.M."/>
            <person name="Green B.R."/>
            <person name="Grisdale C."/>
            <person name="Hempe F."/>
            <person name="Henrissat B."/>
            <person name="Hoppner M.P."/>
            <person name="Ishida K.-I."/>
            <person name="Kim E."/>
            <person name="Koreny L."/>
            <person name="Kroth P.G."/>
            <person name="Liu Y."/>
            <person name="Malik S.-B."/>
            <person name="Maier U.G."/>
            <person name="McRose D."/>
            <person name="Mock T."/>
            <person name="Neilson J.A."/>
            <person name="Onodera N.T."/>
            <person name="Poole A.M."/>
            <person name="Pritham E.J."/>
            <person name="Richards T.A."/>
            <person name="Rocap G."/>
            <person name="Roy S.W."/>
            <person name="Sarai C."/>
            <person name="Schaack S."/>
            <person name="Shirato S."/>
            <person name="Slamovits C.H."/>
            <person name="Spencer D.F."/>
            <person name="Suzuki S."/>
            <person name="Worden A.Z."/>
            <person name="Zauner S."/>
            <person name="Barry K."/>
            <person name="Bell C."/>
            <person name="Bharti A.K."/>
            <person name="Crow J.A."/>
            <person name="Grimwood J."/>
            <person name="Kramer R."/>
            <person name="Lindquist E."/>
            <person name="Lucas S."/>
            <person name="Salamov A."/>
            <person name="McFadden G.I."/>
            <person name="Lane C.E."/>
            <person name="Keeling P.J."/>
            <person name="Gray M.W."/>
            <person name="Grigoriev I.V."/>
            <person name="Archibald J.M."/>
        </authorList>
    </citation>
    <scope>NUCLEOTIDE SEQUENCE</scope>
    <source>
        <strain evidence="10">CCMP2712</strain>
    </source>
</reference>
<dbReference type="Gene3D" id="2.60.40.10">
    <property type="entry name" value="Immunoglobulins"/>
    <property type="match status" value="1"/>
</dbReference>
<evidence type="ECO:0000259" key="7">
    <source>
        <dbReference type="PROSITE" id="PS51115"/>
    </source>
</evidence>
<dbReference type="InterPro" id="IPR000034">
    <property type="entry name" value="Laminin_IV"/>
</dbReference>